<evidence type="ECO:0000313" key="2">
    <source>
        <dbReference type="EMBL" id="KEQ19594.1"/>
    </source>
</evidence>
<accession>A0A081NMC1</accession>
<keyword evidence="1" id="KW-0472">Membrane</keyword>
<dbReference type="Pfam" id="PF10981">
    <property type="entry name" value="DUF2788"/>
    <property type="match status" value="1"/>
</dbReference>
<protein>
    <recommendedName>
        <fullName evidence="4">DUF2788 domain-containing protein</fullName>
    </recommendedName>
</protein>
<dbReference type="AlphaFoldDB" id="A0A081NMC1"/>
<evidence type="ECO:0000256" key="1">
    <source>
        <dbReference type="SAM" id="Phobius"/>
    </source>
</evidence>
<organism evidence="2 3">
    <name type="scientific">Endozoicomonas numazuensis</name>
    <dbReference type="NCBI Taxonomy" id="1137799"/>
    <lineage>
        <taxon>Bacteria</taxon>
        <taxon>Pseudomonadati</taxon>
        <taxon>Pseudomonadota</taxon>
        <taxon>Gammaproteobacteria</taxon>
        <taxon>Oceanospirillales</taxon>
        <taxon>Endozoicomonadaceae</taxon>
        <taxon>Endozoicomonas</taxon>
    </lineage>
</organism>
<evidence type="ECO:0008006" key="4">
    <source>
        <dbReference type="Google" id="ProtNLM"/>
    </source>
</evidence>
<dbReference type="RefSeq" id="WP_034833507.1">
    <property type="nucleotide sequence ID" value="NZ_JOKH01000001.1"/>
</dbReference>
<name>A0A081NMC1_9GAMM</name>
<dbReference type="STRING" id="1137799.GZ78_06750"/>
<feature type="transmembrane region" description="Helical" evidence="1">
    <location>
        <begin position="12"/>
        <end position="30"/>
    </location>
</feature>
<keyword evidence="1" id="KW-1133">Transmembrane helix</keyword>
<gene>
    <name evidence="2" type="ORF">GZ78_06750</name>
</gene>
<sequence length="66" mass="7141">MDIDNFESLMMKVLLTALVLFMGFIVYDLAKKSKAGKFGTMVLFGALCFGVLGFVLKGVLMKTIGG</sequence>
<reference evidence="2 3" key="1">
    <citation type="submission" date="2014-06" db="EMBL/GenBank/DDBJ databases">
        <title>Whole Genome Sequences of Three Symbiotic Endozoicomonas Bacteria.</title>
        <authorList>
            <person name="Neave M.J."/>
            <person name="Apprill A."/>
            <person name="Voolstra C.R."/>
        </authorList>
    </citation>
    <scope>NUCLEOTIDE SEQUENCE [LARGE SCALE GENOMIC DNA]</scope>
    <source>
        <strain evidence="2 3">DSM 25634</strain>
    </source>
</reference>
<dbReference type="Proteomes" id="UP000028073">
    <property type="component" value="Unassembled WGS sequence"/>
</dbReference>
<comment type="caution">
    <text evidence="2">The sequence shown here is derived from an EMBL/GenBank/DDBJ whole genome shotgun (WGS) entry which is preliminary data.</text>
</comment>
<proteinExistence type="predicted"/>
<feature type="transmembrane region" description="Helical" evidence="1">
    <location>
        <begin position="42"/>
        <end position="60"/>
    </location>
</feature>
<keyword evidence="1" id="KW-0812">Transmembrane</keyword>
<dbReference type="InterPro" id="IPR021249">
    <property type="entry name" value="DUF2788"/>
</dbReference>
<evidence type="ECO:0000313" key="3">
    <source>
        <dbReference type="Proteomes" id="UP000028073"/>
    </source>
</evidence>
<dbReference type="eggNOG" id="ENOG5033B1E">
    <property type="taxonomic scope" value="Bacteria"/>
</dbReference>
<dbReference type="EMBL" id="JOKH01000001">
    <property type="protein sequence ID" value="KEQ19594.1"/>
    <property type="molecule type" value="Genomic_DNA"/>
</dbReference>
<keyword evidence="3" id="KW-1185">Reference proteome</keyword>
<dbReference type="OrthoDB" id="5625617at2"/>